<evidence type="ECO:0000259" key="1">
    <source>
        <dbReference type="Pfam" id="PF20516"/>
    </source>
</evidence>
<dbReference type="AlphaFoldDB" id="A0A4S8S5I7"/>
<dbReference type="Pfam" id="PF20516">
    <property type="entry name" value="PDDEXK_12"/>
    <property type="match status" value="1"/>
</dbReference>
<comment type="caution">
    <text evidence="2">The sequence shown here is derived from an EMBL/GenBank/DDBJ whole genome shotgun (WGS) entry which is preliminary data.</text>
</comment>
<evidence type="ECO:0000313" key="3">
    <source>
        <dbReference type="Proteomes" id="UP000304951"/>
    </source>
</evidence>
<dbReference type="EMBL" id="QZAF01000662">
    <property type="protein sequence ID" value="THV65394.1"/>
    <property type="molecule type" value="Genomic_DNA"/>
</dbReference>
<organism evidence="2 3">
    <name type="scientific">Aureobasidium pullulans</name>
    <name type="common">Black yeast</name>
    <name type="synonym">Pullularia pullulans</name>
    <dbReference type="NCBI Taxonomy" id="5580"/>
    <lineage>
        <taxon>Eukaryota</taxon>
        <taxon>Fungi</taxon>
        <taxon>Dikarya</taxon>
        <taxon>Ascomycota</taxon>
        <taxon>Pezizomycotina</taxon>
        <taxon>Dothideomycetes</taxon>
        <taxon>Dothideomycetidae</taxon>
        <taxon>Dothideales</taxon>
        <taxon>Saccotheciaceae</taxon>
        <taxon>Aureobasidium</taxon>
    </lineage>
</organism>
<dbReference type="InterPro" id="IPR046797">
    <property type="entry name" value="PDDEXK_12"/>
</dbReference>
<accession>A0A4S8S5I7</accession>
<evidence type="ECO:0000313" key="2">
    <source>
        <dbReference type="EMBL" id="THV65394.1"/>
    </source>
</evidence>
<reference evidence="2 3" key="1">
    <citation type="submission" date="2018-10" db="EMBL/GenBank/DDBJ databases">
        <title>Fifty Aureobasidium pullulans genomes reveal a recombining polyextremotolerant generalist.</title>
        <authorList>
            <person name="Gostincar C."/>
            <person name="Turk M."/>
            <person name="Zajc J."/>
            <person name="Gunde-Cimerman N."/>
        </authorList>
    </citation>
    <scope>NUCLEOTIDE SEQUENCE [LARGE SCALE GENOMIC DNA]</scope>
    <source>
        <strain evidence="2 3">EXF-11900</strain>
    </source>
</reference>
<dbReference type="Proteomes" id="UP000304951">
    <property type="component" value="Unassembled WGS sequence"/>
</dbReference>
<sequence>MSPLPRSFRLTQTTYLSAALFGSPRGALSRATRQPNEDQLSFNHSRYVPPIVISVETKHEGKNIQQAHVQLAVWASAHMNFLCQVLGDAASVTASEVAAGIILPPLPLLIAQGSQWSFLFASRQADGTIRIHAKIDFGDGSTMNGVYKVISVLQLLIN</sequence>
<proteinExistence type="predicted"/>
<name>A0A4S8S5I7_AURPU</name>
<gene>
    <name evidence="2" type="ORF">D6D28_09135</name>
</gene>
<protein>
    <recommendedName>
        <fullName evidence="1">PD-(D/E)XK nuclease-like domain-containing protein</fullName>
    </recommendedName>
</protein>
<feature type="domain" description="PD-(D/E)XK nuclease-like" evidence="1">
    <location>
        <begin position="31"/>
        <end position="157"/>
    </location>
</feature>